<dbReference type="Proteomes" id="UP000199531">
    <property type="component" value="Unassembled WGS sequence"/>
</dbReference>
<dbReference type="RefSeq" id="WP_234970108.1">
    <property type="nucleotide sequence ID" value="NZ_FOCW01000005.1"/>
</dbReference>
<keyword evidence="3" id="KW-0812">Transmembrane</keyword>
<reference evidence="4 5" key="1">
    <citation type="submission" date="2016-10" db="EMBL/GenBank/DDBJ databases">
        <authorList>
            <person name="de Groot N.N."/>
        </authorList>
    </citation>
    <scope>NUCLEOTIDE SEQUENCE [LARGE SCALE GENOMIC DNA]</scope>
    <source>
        <strain evidence="4 5">DSM 15123</strain>
    </source>
</reference>
<keyword evidence="2 4" id="KW-0808">Transferase</keyword>
<evidence type="ECO:0000256" key="1">
    <source>
        <dbReference type="ARBA" id="ARBA00022603"/>
    </source>
</evidence>
<name>A0A1H8J3C9_9BURK</name>
<accession>A0A1H8J3C9</accession>
<keyword evidence="1 4" id="KW-0489">Methyltransferase</keyword>
<keyword evidence="5" id="KW-1185">Reference proteome</keyword>
<sequence>MDTATIRPYRLEPLAAAADALEAIPSTLRIPLAGRALGDRMFPQMAVHDRYAAATLAAIGDDGSRWTQDCYSMWGVLARTRYIREQAQRFMRDYPKAHFVNIGCGLSQYFQWLDNGTTRMTDADLPEVVALRDRLLPPLNARQQTVTVDLTMDDWWRQLRLPRRQGRPLFLLLEGVSMYLSAGQMRNVLETIGAYAPAGSVLVLDAFSVLATGNAFWHPSLRNTGASIKWGLKRSDELEQAHERFCLIDSMDIMAGYDWANAMCSAGFTFMAGMPFYAMYVLSVE</sequence>
<dbReference type="PANTHER" id="PTHR43619:SF2">
    <property type="entry name" value="S-ADENOSYL-L-METHIONINE-DEPENDENT METHYLTRANSFERASES SUPERFAMILY PROTEIN"/>
    <property type="match status" value="1"/>
</dbReference>
<dbReference type="Pfam" id="PF04072">
    <property type="entry name" value="LCM"/>
    <property type="match status" value="1"/>
</dbReference>
<dbReference type="GO" id="GO:0032259">
    <property type="term" value="P:methylation"/>
    <property type="evidence" value="ECO:0007669"/>
    <property type="project" value="UniProtKB-KW"/>
</dbReference>
<dbReference type="AlphaFoldDB" id="A0A1H8J3C9"/>
<dbReference type="PANTHER" id="PTHR43619">
    <property type="entry name" value="S-ADENOSYL-L-METHIONINE-DEPENDENT METHYLTRANSFERASE YKTD-RELATED"/>
    <property type="match status" value="1"/>
</dbReference>
<evidence type="ECO:0000256" key="2">
    <source>
        <dbReference type="ARBA" id="ARBA00022679"/>
    </source>
</evidence>
<dbReference type="SUPFAM" id="SSF53335">
    <property type="entry name" value="S-adenosyl-L-methionine-dependent methyltransferases"/>
    <property type="match status" value="1"/>
</dbReference>
<dbReference type="InterPro" id="IPR007213">
    <property type="entry name" value="Ppm1/Ppm2/Tcmp"/>
</dbReference>
<organism evidence="4 5">
    <name type="scientific">Brachymonas denitrificans DSM 15123</name>
    <dbReference type="NCBI Taxonomy" id="1121117"/>
    <lineage>
        <taxon>Bacteria</taxon>
        <taxon>Pseudomonadati</taxon>
        <taxon>Pseudomonadota</taxon>
        <taxon>Betaproteobacteria</taxon>
        <taxon>Burkholderiales</taxon>
        <taxon>Comamonadaceae</taxon>
        <taxon>Brachymonas</taxon>
    </lineage>
</organism>
<evidence type="ECO:0000256" key="3">
    <source>
        <dbReference type="SAM" id="Phobius"/>
    </source>
</evidence>
<feature type="transmembrane region" description="Helical" evidence="3">
    <location>
        <begin position="259"/>
        <end position="282"/>
    </location>
</feature>
<keyword evidence="3" id="KW-1133">Transmembrane helix</keyword>
<evidence type="ECO:0000313" key="5">
    <source>
        <dbReference type="Proteomes" id="UP000199531"/>
    </source>
</evidence>
<dbReference type="STRING" id="1121117.SAMN02745977_01943"/>
<evidence type="ECO:0000313" key="4">
    <source>
        <dbReference type="EMBL" id="SEN74468.1"/>
    </source>
</evidence>
<dbReference type="EMBL" id="FOCW01000005">
    <property type="protein sequence ID" value="SEN74468.1"/>
    <property type="molecule type" value="Genomic_DNA"/>
</dbReference>
<gene>
    <name evidence="4" type="ORF">SAMN02745977_01943</name>
</gene>
<protein>
    <submittedName>
        <fullName evidence="4">Leucine carboxyl methyltransferase</fullName>
    </submittedName>
</protein>
<dbReference type="Gene3D" id="3.40.50.150">
    <property type="entry name" value="Vaccinia Virus protein VP39"/>
    <property type="match status" value="1"/>
</dbReference>
<dbReference type="InterPro" id="IPR029063">
    <property type="entry name" value="SAM-dependent_MTases_sf"/>
</dbReference>
<dbReference type="GO" id="GO:0008168">
    <property type="term" value="F:methyltransferase activity"/>
    <property type="evidence" value="ECO:0007669"/>
    <property type="project" value="UniProtKB-KW"/>
</dbReference>
<keyword evidence="3" id="KW-0472">Membrane</keyword>
<proteinExistence type="predicted"/>